<sequence length="190" mass="19941">MARALIIAGPALLLMTGCSRMMPAPTARYASLPPAEPARHFAEPARNLVEPVRHLAEPARHRAERAHPAGRAGGVDPFAALSRAAALRTRFATRGSTNFAELDRPTGPGSPAYRAIAEAAREPVATGSLGSRGRRARPGCRSGHAAGGGSRPQCGEVDLPRLLTRSGRDPLAAGRRHRPTRNVTAGTAML</sequence>
<dbReference type="Proteomes" id="UP000474159">
    <property type="component" value="Unassembled WGS sequence"/>
</dbReference>
<dbReference type="AlphaFoldDB" id="A0A6L3ST06"/>
<protein>
    <submittedName>
        <fullName evidence="2">Uncharacterized protein</fullName>
    </submittedName>
</protein>
<evidence type="ECO:0000256" key="1">
    <source>
        <dbReference type="SAM" id="MobiDB-lite"/>
    </source>
</evidence>
<comment type="caution">
    <text evidence="2">The sequence shown here is derived from an EMBL/GenBank/DDBJ whole genome shotgun (WGS) entry which is preliminary data.</text>
</comment>
<evidence type="ECO:0000313" key="3">
    <source>
        <dbReference type="Proteomes" id="UP000474159"/>
    </source>
</evidence>
<feature type="compositionally biased region" description="Polar residues" evidence="1">
    <location>
        <begin position="181"/>
        <end position="190"/>
    </location>
</feature>
<accession>A0A6L3ST06</accession>
<organism evidence="2 3">
    <name type="scientific">Methylobacterium soli</name>
    <dbReference type="NCBI Taxonomy" id="553447"/>
    <lineage>
        <taxon>Bacteria</taxon>
        <taxon>Pseudomonadati</taxon>
        <taxon>Pseudomonadota</taxon>
        <taxon>Alphaproteobacteria</taxon>
        <taxon>Hyphomicrobiales</taxon>
        <taxon>Methylobacteriaceae</taxon>
        <taxon>Methylobacterium</taxon>
    </lineage>
</organism>
<dbReference type="RefSeq" id="WP_151002696.1">
    <property type="nucleotide sequence ID" value="NZ_BPQY01000013.1"/>
</dbReference>
<evidence type="ECO:0000313" key="2">
    <source>
        <dbReference type="EMBL" id="KAB1076578.1"/>
    </source>
</evidence>
<feature type="region of interest" description="Disordered" evidence="1">
    <location>
        <begin position="123"/>
        <end position="190"/>
    </location>
</feature>
<dbReference type="PROSITE" id="PS51257">
    <property type="entry name" value="PROKAR_LIPOPROTEIN"/>
    <property type="match status" value="1"/>
</dbReference>
<name>A0A6L3ST06_9HYPH</name>
<reference evidence="2 3" key="1">
    <citation type="submission" date="2019-09" db="EMBL/GenBank/DDBJ databases">
        <title>YIM 48816 draft genome.</title>
        <authorList>
            <person name="Jiang L."/>
        </authorList>
    </citation>
    <scope>NUCLEOTIDE SEQUENCE [LARGE SCALE GENOMIC DNA]</scope>
    <source>
        <strain evidence="2 3">YIM 48816</strain>
    </source>
</reference>
<keyword evidence="3" id="KW-1185">Reference proteome</keyword>
<gene>
    <name evidence="2" type="ORF">F6X53_23030</name>
</gene>
<proteinExistence type="predicted"/>
<dbReference type="EMBL" id="VZZK01000029">
    <property type="protein sequence ID" value="KAB1076578.1"/>
    <property type="molecule type" value="Genomic_DNA"/>
</dbReference>